<evidence type="ECO:0000256" key="1">
    <source>
        <dbReference type="SAM" id="MobiDB-lite"/>
    </source>
</evidence>
<feature type="region of interest" description="Disordered" evidence="1">
    <location>
        <begin position="101"/>
        <end position="175"/>
    </location>
</feature>
<proteinExistence type="predicted"/>
<name>A0AAV1PVR6_SCOSC</name>
<accession>A0AAV1PVR6</accession>
<dbReference type="EMBL" id="CAWUFR010000319">
    <property type="protein sequence ID" value="CAK6975836.1"/>
    <property type="molecule type" value="Genomic_DNA"/>
</dbReference>
<gene>
    <name evidence="2" type="ORF">FSCOSCO3_A024018</name>
</gene>
<organism evidence="2 3">
    <name type="scientific">Scomber scombrus</name>
    <name type="common">Atlantic mackerel</name>
    <name type="synonym">Scomber vernalis</name>
    <dbReference type="NCBI Taxonomy" id="13677"/>
    <lineage>
        <taxon>Eukaryota</taxon>
        <taxon>Metazoa</taxon>
        <taxon>Chordata</taxon>
        <taxon>Craniata</taxon>
        <taxon>Vertebrata</taxon>
        <taxon>Euteleostomi</taxon>
        <taxon>Actinopterygii</taxon>
        <taxon>Neopterygii</taxon>
        <taxon>Teleostei</taxon>
        <taxon>Neoteleostei</taxon>
        <taxon>Acanthomorphata</taxon>
        <taxon>Pelagiaria</taxon>
        <taxon>Scombriformes</taxon>
        <taxon>Scombridae</taxon>
        <taxon>Scomber</taxon>
    </lineage>
</organism>
<evidence type="ECO:0000313" key="3">
    <source>
        <dbReference type="Proteomes" id="UP001314229"/>
    </source>
</evidence>
<keyword evidence="3" id="KW-1185">Reference proteome</keyword>
<comment type="caution">
    <text evidence="2">The sequence shown here is derived from an EMBL/GenBank/DDBJ whole genome shotgun (WGS) entry which is preliminary data.</text>
</comment>
<dbReference type="AlphaFoldDB" id="A0AAV1PVR6"/>
<feature type="compositionally biased region" description="Basic residues" evidence="1">
    <location>
        <begin position="160"/>
        <end position="175"/>
    </location>
</feature>
<protein>
    <submittedName>
        <fullName evidence="2">Uncharacterized protein</fullName>
    </submittedName>
</protein>
<evidence type="ECO:0000313" key="2">
    <source>
        <dbReference type="EMBL" id="CAK6975836.1"/>
    </source>
</evidence>
<reference evidence="2 3" key="1">
    <citation type="submission" date="2024-01" db="EMBL/GenBank/DDBJ databases">
        <authorList>
            <person name="Alioto T."/>
            <person name="Alioto T."/>
            <person name="Gomez Garrido J."/>
        </authorList>
    </citation>
    <scope>NUCLEOTIDE SEQUENCE [LARGE SCALE GENOMIC DNA]</scope>
</reference>
<feature type="compositionally biased region" description="Polar residues" evidence="1">
    <location>
        <begin position="130"/>
        <end position="151"/>
    </location>
</feature>
<sequence length="175" mass="20247">MAQNSDVHKKKEALVLLTKRFQKILEKEKTLTHEIVERSVDRQQMLKRIIEDVHKLLQKQRALNEHYSQELLGLIEINNVLRNSIKDLEEQCRRERFLKYQATNAKIPESESGTEEQRETVAAQAVAGPSQMTSGPSQATTTQEKTDSSQAAGGEEKPKKPSRWKRLIRVFRRKK</sequence>
<dbReference type="Proteomes" id="UP001314229">
    <property type="component" value="Unassembled WGS sequence"/>
</dbReference>